<evidence type="ECO:0000256" key="4">
    <source>
        <dbReference type="ARBA" id="ARBA00022989"/>
    </source>
</evidence>
<evidence type="ECO:0000256" key="6">
    <source>
        <dbReference type="SAM" id="Phobius"/>
    </source>
</evidence>
<keyword evidence="8" id="KW-1185">Reference proteome</keyword>
<dbReference type="GO" id="GO:0016757">
    <property type="term" value="F:glycosyltransferase activity"/>
    <property type="evidence" value="ECO:0007669"/>
    <property type="project" value="UniProtKB-KW"/>
</dbReference>
<feature type="transmembrane region" description="Helical" evidence="6">
    <location>
        <begin position="105"/>
        <end position="123"/>
    </location>
</feature>
<dbReference type="InterPro" id="IPR001182">
    <property type="entry name" value="FtsW/RodA"/>
</dbReference>
<feature type="transmembrane region" description="Helical" evidence="6">
    <location>
        <begin position="343"/>
        <end position="366"/>
    </location>
</feature>
<keyword evidence="3" id="KW-0133">Cell shape</keyword>
<keyword evidence="7" id="KW-0328">Glycosyltransferase</keyword>
<feature type="transmembrane region" description="Helical" evidence="6">
    <location>
        <begin position="12"/>
        <end position="33"/>
    </location>
</feature>
<dbReference type="RefSeq" id="WP_349228600.1">
    <property type="nucleotide sequence ID" value="NZ_JBBMFJ010000004.1"/>
</dbReference>
<dbReference type="EMBL" id="JBBMFJ010000004">
    <property type="protein sequence ID" value="MEQ2562276.1"/>
    <property type="molecule type" value="Genomic_DNA"/>
</dbReference>
<reference evidence="7 8" key="1">
    <citation type="submission" date="2024-03" db="EMBL/GenBank/DDBJ databases">
        <title>Human intestinal bacterial collection.</title>
        <authorList>
            <person name="Pauvert C."/>
            <person name="Hitch T.C.A."/>
            <person name="Clavel T."/>
        </authorList>
    </citation>
    <scope>NUCLEOTIDE SEQUENCE [LARGE SCALE GENOMIC DNA]</scope>
    <source>
        <strain evidence="7 8">CLA-AP-H27</strain>
    </source>
</reference>
<proteinExistence type="predicted"/>
<evidence type="ECO:0000256" key="5">
    <source>
        <dbReference type="ARBA" id="ARBA00023136"/>
    </source>
</evidence>
<sequence length="372" mass="40898">MFLDYNFRNYNYRLFLYVLLLNITGVLIIRSASNQDASMVMKQIIGILVGLTAVVILSLVDYHRVVSFAPVIYGASLAFLLAVLIFGVSRGVARRWLVLPVIGQIQPSEFVKIGLIVFFAWYFSRYQERVNQFKILFFAGLLFLAAFGLIFLQPNLSTSLVTMVIFLCMLFAAGLSYRWILGALAVVVPCGALFIYLLQYNMVPFLKDYQVRRIMAFIDPANYAEANLQQNNSIMAIGSGMLQGKGLNNNTLASVKNGNFLSEEQTDFIFAVIGEELGFIGCIAIIVLIALTVYECLIMAARAKDLMGSLLCVGLASLLAFQSFANIAVATGILPNTGLPLPFISYGVSSLLSVYLGVGVVMNVGLQRKVSN</sequence>
<feature type="transmembrane region" description="Helical" evidence="6">
    <location>
        <begin position="268"/>
        <end position="294"/>
    </location>
</feature>
<comment type="subcellular location">
    <subcellularLocation>
        <location evidence="1">Membrane</location>
        <topology evidence="1">Multi-pass membrane protein</topology>
    </subcellularLocation>
</comment>
<keyword evidence="5 6" id="KW-0472">Membrane</keyword>
<comment type="caution">
    <text evidence="7">The sequence shown here is derived from an EMBL/GenBank/DDBJ whole genome shotgun (WGS) entry which is preliminary data.</text>
</comment>
<dbReference type="Pfam" id="PF01098">
    <property type="entry name" value="FTSW_RODA_SPOVE"/>
    <property type="match status" value="1"/>
</dbReference>
<feature type="transmembrane region" description="Helical" evidence="6">
    <location>
        <begin position="158"/>
        <end position="175"/>
    </location>
</feature>
<evidence type="ECO:0000256" key="3">
    <source>
        <dbReference type="ARBA" id="ARBA00022960"/>
    </source>
</evidence>
<dbReference type="PANTHER" id="PTHR30474">
    <property type="entry name" value="CELL CYCLE PROTEIN"/>
    <property type="match status" value="1"/>
</dbReference>
<evidence type="ECO:0000256" key="2">
    <source>
        <dbReference type="ARBA" id="ARBA00022692"/>
    </source>
</evidence>
<feature type="transmembrane region" description="Helical" evidence="6">
    <location>
        <begin position="180"/>
        <end position="198"/>
    </location>
</feature>
<feature type="transmembrane region" description="Helical" evidence="6">
    <location>
        <begin position="306"/>
        <end position="331"/>
    </location>
</feature>
<dbReference type="Proteomes" id="UP001437460">
    <property type="component" value="Unassembled WGS sequence"/>
</dbReference>
<keyword evidence="7" id="KW-0808">Transferase</keyword>
<keyword evidence="2 6" id="KW-0812">Transmembrane</keyword>
<protein>
    <submittedName>
        <fullName evidence="7">FtsW/RodA/SpoVE family cell cycle protein</fullName>
        <ecNumber evidence="7">2.4.1.129</ecNumber>
    </submittedName>
</protein>
<gene>
    <name evidence="7" type="ORF">WMO41_03660</name>
</gene>
<name>A0ABV1HJI4_9FIRM</name>
<feature type="transmembrane region" description="Helical" evidence="6">
    <location>
        <begin position="39"/>
        <end position="60"/>
    </location>
</feature>
<keyword evidence="4 6" id="KW-1133">Transmembrane helix</keyword>
<evidence type="ECO:0000256" key="1">
    <source>
        <dbReference type="ARBA" id="ARBA00004141"/>
    </source>
</evidence>
<evidence type="ECO:0000313" key="7">
    <source>
        <dbReference type="EMBL" id="MEQ2562276.1"/>
    </source>
</evidence>
<evidence type="ECO:0000313" key="8">
    <source>
        <dbReference type="Proteomes" id="UP001437460"/>
    </source>
</evidence>
<feature type="transmembrane region" description="Helical" evidence="6">
    <location>
        <begin position="72"/>
        <end position="93"/>
    </location>
</feature>
<accession>A0ABV1HJI4</accession>
<feature type="transmembrane region" description="Helical" evidence="6">
    <location>
        <begin position="135"/>
        <end position="152"/>
    </location>
</feature>
<dbReference type="EC" id="2.4.1.129" evidence="7"/>
<organism evidence="7 8">
    <name type="scientific">Ventrimonas faecis</name>
    <dbReference type="NCBI Taxonomy" id="3133170"/>
    <lineage>
        <taxon>Bacteria</taxon>
        <taxon>Bacillati</taxon>
        <taxon>Bacillota</taxon>
        <taxon>Clostridia</taxon>
        <taxon>Lachnospirales</taxon>
        <taxon>Lachnospiraceae</taxon>
        <taxon>Ventrimonas</taxon>
    </lineage>
</organism>